<dbReference type="VEuPathDB" id="VectorBase:ASIC009012"/>
<dbReference type="EnsemblMetazoa" id="ASIC009012-RA">
    <property type="protein sequence ID" value="ASIC009012-PA"/>
    <property type="gene ID" value="ASIC009012"/>
</dbReference>
<evidence type="ECO:0000313" key="2">
    <source>
        <dbReference type="EnsemblMetazoa" id="ASIC009012-PA"/>
    </source>
</evidence>
<accession>A0A084VTY3</accession>
<organism evidence="1">
    <name type="scientific">Anopheles sinensis</name>
    <name type="common">Mosquito</name>
    <dbReference type="NCBI Taxonomy" id="74873"/>
    <lineage>
        <taxon>Eukaryota</taxon>
        <taxon>Metazoa</taxon>
        <taxon>Ecdysozoa</taxon>
        <taxon>Arthropoda</taxon>
        <taxon>Hexapoda</taxon>
        <taxon>Insecta</taxon>
        <taxon>Pterygota</taxon>
        <taxon>Neoptera</taxon>
        <taxon>Endopterygota</taxon>
        <taxon>Diptera</taxon>
        <taxon>Nematocera</taxon>
        <taxon>Culicoidea</taxon>
        <taxon>Culicidae</taxon>
        <taxon>Anophelinae</taxon>
        <taxon>Anopheles</taxon>
    </lineage>
</organism>
<dbReference type="EMBL" id="ATLV01016556">
    <property type="status" value="NOT_ANNOTATED_CDS"/>
    <property type="molecule type" value="Genomic_DNA"/>
</dbReference>
<gene>
    <name evidence="1" type="ORF">ZHAS_00009012</name>
</gene>
<evidence type="ECO:0000313" key="3">
    <source>
        <dbReference type="Proteomes" id="UP000030765"/>
    </source>
</evidence>
<dbReference type="EMBL" id="KE525093">
    <property type="protein sequence ID" value="KFB41427.1"/>
    <property type="molecule type" value="Genomic_DNA"/>
</dbReference>
<protein>
    <submittedName>
        <fullName evidence="1 2">Penicillin amidase</fullName>
    </submittedName>
</protein>
<dbReference type="Proteomes" id="UP000030765">
    <property type="component" value="Unassembled WGS sequence"/>
</dbReference>
<name>A0A084VTY3_ANOSI</name>
<reference evidence="1 3" key="1">
    <citation type="journal article" date="2014" name="BMC Genomics">
        <title>Genome sequence of Anopheles sinensis provides insight into genetics basis of mosquito competence for malaria parasites.</title>
        <authorList>
            <person name="Zhou D."/>
            <person name="Zhang D."/>
            <person name="Ding G."/>
            <person name="Shi L."/>
            <person name="Hou Q."/>
            <person name="Ye Y."/>
            <person name="Xu Y."/>
            <person name="Zhou H."/>
            <person name="Xiong C."/>
            <person name="Li S."/>
            <person name="Yu J."/>
            <person name="Hong S."/>
            <person name="Yu X."/>
            <person name="Zou P."/>
            <person name="Chen C."/>
            <person name="Chang X."/>
            <person name="Wang W."/>
            <person name="Lv Y."/>
            <person name="Sun Y."/>
            <person name="Ma L."/>
            <person name="Shen B."/>
            <person name="Zhu C."/>
        </authorList>
    </citation>
    <scope>NUCLEOTIDE SEQUENCE [LARGE SCALE GENOMIC DNA]</scope>
</reference>
<dbReference type="AlphaFoldDB" id="A0A084VTY3"/>
<reference evidence="2" key="2">
    <citation type="submission" date="2020-05" db="UniProtKB">
        <authorList>
            <consortium name="EnsemblMetazoa"/>
        </authorList>
    </citation>
    <scope>IDENTIFICATION</scope>
</reference>
<evidence type="ECO:0000313" key="1">
    <source>
        <dbReference type="EMBL" id="KFB41427.1"/>
    </source>
</evidence>
<sequence>MTGTAASVDSTMLENESHRACQHVAHLTPFGQGAGNMGNKWAPFWRTSGPFVLPSCRMVRARATTTTPNGPPSSLGRLGDCMHMHTVCIAGIRVKF</sequence>
<proteinExistence type="predicted"/>
<keyword evidence="3" id="KW-1185">Reference proteome</keyword>